<keyword evidence="3" id="KW-1185">Reference proteome</keyword>
<dbReference type="AlphaFoldDB" id="C1E1G5"/>
<accession>C1E1G5</accession>
<evidence type="ECO:0000313" key="3">
    <source>
        <dbReference type="Proteomes" id="UP000002009"/>
    </source>
</evidence>
<protein>
    <submittedName>
        <fullName evidence="2">Uncharacterized protein</fullName>
    </submittedName>
</protein>
<proteinExistence type="predicted"/>
<feature type="region of interest" description="Disordered" evidence="1">
    <location>
        <begin position="1"/>
        <end position="129"/>
    </location>
</feature>
<evidence type="ECO:0000313" key="2">
    <source>
        <dbReference type="EMBL" id="ACO61737.1"/>
    </source>
</evidence>
<name>C1E1G5_MICCC</name>
<dbReference type="RefSeq" id="XP_002500479.1">
    <property type="nucleotide sequence ID" value="XM_002500433.1"/>
</dbReference>
<dbReference type="GeneID" id="8241670"/>
<feature type="compositionally biased region" description="Basic and acidic residues" evidence="1">
    <location>
        <begin position="15"/>
        <end position="24"/>
    </location>
</feature>
<organism evidence="2 3">
    <name type="scientific">Micromonas commoda (strain RCC299 / NOUM17 / CCMP2709)</name>
    <name type="common">Picoplanktonic green alga</name>
    <dbReference type="NCBI Taxonomy" id="296587"/>
    <lineage>
        <taxon>Eukaryota</taxon>
        <taxon>Viridiplantae</taxon>
        <taxon>Chlorophyta</taxon>
        <taxon>Mamiellophyceae</taxon>
        <taxon>Mamiellales</taxon>
        <taxon>Mamiellaceae</taxon>
        <taxon>Micromonas</taxon>
    </lineage>
</organism>
<dbReference type="Proteomes" id="UP000002009">
    <property type="component" value="Chromosome 3"/>
</dbReference>
<feature type="compositionally biased region" description="Basic residues" evidence="1">
    <location>
        <begin position="120"/>
        <end position="129"/>
    </location>
</feature>
<reference evidence="2 3" key="1">
    <citation type="journal article" date="2009" name="Science">
        <title>Green evolution and dynamic adaptations revealed by genomes of the marine picoeukaryotes Micromonas.</title>
        <authorList>
            <person name="Worden A.Z."/>
            <person name="Lee J.H."/>
            <person name="Mock T."/>
            <person name="Rouze P."/>
            <person name="Simmons M.P."/>
            <person name="Aerts A.L."/>
            <person name="Allen A.E."/>
            <person name="Cuvelier M.L."/>
            <person name="Derelle E."/>
            <person name="Everett M.V."/>
            <person name="Foulon E."/>
            <person name="Grimwood J."/>
            <person name="Gundlach H."/>
            <person name="Henrissat B."/>
            <person name="Napoli C."/>
            <person name="McDonald S.M."/>
            <person name="Parker M.S."/>
            <person name="Rombauts S."/>
            <person name="Salamov A."/>
            <person name="Von Dassow P."/>
            <person name="Badger J.H."/>
            <person name="Coutinho P.M."/>
            <person name="Demir E."/>
            <person name="Dubchak I."/>
            <person name="Gentemann C."/>
            <person name="Eikrem W."/>
            <person name="Gready J.E."/>
            <person name="John U."/>
            <person name="Lanier W."/>
            <person name="Lindquist E.A."/>
            <person name="Lucas S."/>
            <person name="Mayer K.F."/>
            <person name="Moreau H."/>
            <person name="Not F."/>
            <person name="Otillar R."/>
            <person name="Panaud O."/>
            <person name="Pangilinan J."/>
            <person name="Paulsen I."/>
            <person name="Piegu B."/>
            <person name="Poliakov A."/>
            <person name="Robbens S."/>
            <person name="Schmutz J."/>
            <person name="Toulza E."/>
            <person name="Wyss T."/>
            <person name="Zelensky A."/>
            <person name="Zhou K."/>
            <person name="Armbrust E.V."/>
            <person name="Bhattacharya D."/>
            <person name="Goodenough U.W."/>
            <person name="Van de Peer Y."/>
            <person name="Grigoriev I.V."/>
        </authorList>
    </citation>
    <scope>NUCLEOTIDE SEQUENCE [LARGE SCALE GENOMIC DNA]</scope>
    <source>
        <strain evidence="3">RCC299 / NOUM17</strain>
    </source>
</reference>
<dbReference type="EMBL" id="CP001324">
    <property type="protein sequence ID" value="ACO61737.1"/>
    <property type="molecule type" value="Genomic_DNA"/>
</dbReference>
<dbReference type="InParanoid" id="C1E1G5"/>
<feature type="compositionally biased region" description="Low complexity" evidence="1">
    <location>
        <begin position="43"/>
        <end position="56"/>
    </location>
</feature>
<sequence length="129" mass="14415">MNGRFALIRFKHPSTSREYRRTESRGGATRKNRKKRKVHPDSRAAAARVEVADAVSTRSSPASASVHPARLLLFITRGSPRPRPPRARAPRGTPAPRTAPCPSPVRWRWSRPSTGVSAARTRRRRCTCP</sequence>
<feature type="compositionally biased region" description="Basic residues" evidence="1">
    <location>
        <begin position="28"/>
        <end position="38"/>
    </location>
</feature>
<evidence type="ECO:0000256" key="1">
    <source>
        <dbReference type="SAM" id="MobiDB-lite"/>
    </source>
</evidence>
<gene>
    <name evidence="2" type="ORF">MICPUN_52198</name>
</gene>
<dbReference type="KEGG" id="mis:MICPUN_52198"/>